<accession>A0A9D4QTC9</accession>
<proteinExistence type="predicted"/>
<organism evidence="1 2">
    <name type="scientific">Dreissena polymorpha</name>
    <name type="common">Zebra mussel</name>
    <name type="synonym">Mytilus polymorpha</name>
    <dbReference type="NCBI Taxonomy" id="45954"/>
    <lineage>
        <taxon>Eukaryota</taxon>
        <taxon>Metazoa</taxon>
        <taxon>Spiralia</taxon>
        <taxon>Lophotrochozoa</taxon>
        <taxon>Mollusca</taxon>
        <taxon>Bivalvia</taxon>
        <taxon>Autobranchia</taxon>
        <taxon>Heteroconchia</taxon>
        <taxon>Euheterodonta</taxon>
        <taxon>Imparidentia</taxon>
        <taxon>Neoheterodontei</taxon>
        <taxon>Myida</taxon>
        <taxon>Dreissenoidea</taxon>
        <taxon>Dreissenidae</taxon>
        <taxon>Dreissena</taxon>
    </lineage>
</organism>
<protein>
    <submittedName>
        <fullName evidence="1">Uncharacterized protein</fullName>
    </submittedName>
</protein>
<comment type="caution">
    <text evidence="1">The sequence shown here is derived from an EMBL/GenBank/DDBJ whole genome shotgun (WGS) entry which is preliminary data.</text>
</comment>
<dbReference type="Proteomes" id="UP000828390">
    <property type="component" value="Unassembled WGS sequence"/>
</dbReference>
<gene>
    <name evidence="1" type="ORF">DPMN_114996</name>
</gene>
<dbReference type="AlphaFoldDB" id="A0A9D4QTC9"/>
<reference evidence="1" key="1">
    <citation type="journal article" date="2019" name="bioRxiv">
        <title>The Genome of the Zebra Mussel, Dreissena polymorpha: A Resource for Invasive Species Research.</title>
        <authorList>
            <person name="McCartney M.A."/>
            <person name="Auch B."/>
            <person name="Kono T."/>
            <person name="Mallez S."/>
            <person name="Zhang Y."/>
            <person name="Obille A."/>
            <person name="Becker A."/>
            <person name="Abrahante J.E."/>
            <person name="Garbe J."/>
            <person name="Badalamenti J.P."/>
            <person name="Herman A."/>
            <person name="Mangelson H."/>
            <person name="Liachko I."/>
            <person name="Sullivan S."/>
            <person name="Sone E.D."/>
            <person name="Koren S."/>
            <person name="Silverstein K.A.T."/>
            <person name="Beckman K.B."/>
            <person name="Gohl D.M."/>
        </authorList>
    </citation>
    <scope>NUCLEOTIDE SEQUENCE</scope>
    <source>
        <strain evidence="1">Duluth1</strain>
        <tissue evidence="1">Whole animal</tissue>
    </source>
</reference>
<keyword evidence="2" id="KW-1185">Reference proteome</keyword>
<evidence type="ECO:0000313" key="2">
    <source>
        <dbReference type="Proteomes" id="UP000828390"/>
    </source>
</evidence>
<sequence length="60" mass="6493">MKMKIPSAKSQLCHSLAPFSQMKPCSIEQLPSSQAPEKSCRPPMICMHSWPSSMSSGSPG</sequence>
<dbReference type="EMBL" id="JAIWYP010000004">
    <property type="protein sequence ID" value="KAH3841530.1"/>
    <property type="molecule type" value="Genomic_DNA"/>
</dbReference>
<evidence type="ECO:0000313" key="1">
    <source>
        <dbReference type="EMBL" id="KAH3841530.1"/>
    </source>
</evidence>
<reference evidence="1" key="2">
    <citation type="submission" date="2020-11" db="EMBL/GenBank/DDBJ databases">
        <authorList>
            <person name="McCartney M.A."/>
            <person name="Auch B."/>
            <person name="Kono T."/>
            <person name="Mallez S."/>
            <person name="Becker A."/>
            <person name="Gohl D.M."/>
            <person name="Silverstein K.A.T."/>
            <person name="Koren S."/>
            <person name="Bechman K.B."/>
            <person name="Herman A."/>
            <person name="Abrahante J.E."/>
            <person name="Garbe J."/>
        </authorList>
    </citation>
    <scope>NUCLEOTIDE SEQUENCE</scope>
    <source>
        <strain evidence="1">Duluth1</strain>
        <tissue evidence="1">Whole animal</tissue>
    </source>
</reference>
<name>A0A9D4QTC9_DREPO</name>